<dbReference type="InterPro" id="IPR034660">
    <property type="entry name" value="DinB/YfiT-like"/>
</dbReference>
<dbReference type="Pfam" id="PF04978">
    <property type="entry name" value="MST"/>
    <property type="match status" value="1"/>
</dbReference>
<evidence type="ECO:0000313" key="1">
    <source>
        <dbReference type="EMBL" id="QPP09165.1"/>
    </source>
</evidence>
<protein>
    <submittedName>
        <fullName evidence="1">DinB family protein</fullName>
    </submittedName>
</protein>
<dbReference type="Proteomes" id="UP000595046">
    <property type="component" value="Chromosome"/>
</dbReference>
<name>A0A7T1TA47_9ACTN</name>
<evidence type="ECO:0000313" key="2">
    <source>
        <dbReference type="Proteomes" id="UP000595046"/>
    </source>
</evidence>
<dbReference type="RefSeq" id="WP_197352939.1">
    <property type="nucleotide sequence ID" value="NZ_CP048882.1"/>
</dbReference>
<sequence length="173" mass="19584">MTWTTPEVQRPERVYAGDERTVLESALEYARATFLYKCGGLTGEQLTLRPVGRSTLSLLGLARHLAGCERWWFRNHLAGETGLPWVFFTEDNMEGDFEDGTPESAPGDFEIYHQEVAAARAAAAERSLDDSFRRPKGHLMDLRGLLIYMTEEYARHNGHADLLREHIDGRTGD</sequence>
<dbReference type="InterPro" id="IPR007061">
    <property type="entry name" value="MST-like"/>
</dbReference>
<proteinExistence type="predicted"/>
<dbReference type="EMBL" id="CP048882">
    <property type="protein sequence ID" value="QPP09165.1"/>
    <property type="molecule type" value="Genomic_DNA"/>
</dbReference>
<dbReference type="KEGG" id="sbat:G4Z16_25220"/>
<organism evidence="1 2">
    <name type="scientific">Streptomyces bathyalis</name>
    <dbReference type="NCBI Taxonomy" id="2710756"/>
    <lineage>
        <taxon>Bacteria</taxon>
        <taxon>Bacillati</taxon>
        <taxon>Actinomycetota</taxon>
        <taxon>Actinomycetes</taxon>
        <taxon>Kitasatosporales</taxon>
        <taxon>Streptomycetaceae</taxon>
        <taxon>Streptomyces</taxon>
    </lineage>
</organism>
<dbReference type="Gene3D" id="1.20.120.450">
    <property type="entry name" value="dinb family like domain"/>
    <property type="match status" value="1"/>
</dbReference>
<accession>A0A7T1TA47</accession>
<gene>
    <name evidence="1" type="ORF">G4Z16_25220</name>
</gene>
<reference evidence="2" key="1">
    <citation type="submission" date="2020-02" db="EMBL/GenBank/DDBJ databases">
        <title>Streptomyces sp. ASO4wet.</title>
        <authorList>
            <person name="Risdian C."/>
            <person name="Landwehr W."/>
            <person name="Schupp P."/>
            <person name="Wink J."/>
        </authorList>
    </citation>
    <scope>NUCLEOTIDE SEQUENCE [LARGE SCALE GENOMIC DNA]</scope>
    <source>
        <strain evidence="2">ASO4wet</strain>
    </source>
</reference>
<keyword evidence="2" id="KW-1185">Reference proteome</keyword>
<dbReference type="SUPFAM" id="SSF109854">
    <property type="entry name" value="DinB/YfiT-like putative metalloenzymes"/>
    <property type="match status" value="1"/>
</dbReference>
<dbReference type="AlphaFoldDB" id="A0A7T1TA47"/>